<dbReference type="InterPro" id="IPR044861">
    <property type="entry name" value="IPNS-like_FE2OG_OXY"/>
</dbReference>
<dbReference type="Gene3D" id="2.60.420.10">
    <property type="entry name" value="Maltose phosphorylase, domain 3"/>
    <property type="match status" value="1"/>
</dbReference>
<keyword evidence="6" id="KW-1185">Reference proteome</keyword>
<dbReference type="InterPro" id="IPR008928">
    <property type="entry name" value="6-hairpin_glycosidase_sf"/>
</dbReference>
<dbReference type="InterPro" id="IPR035396">
    <property type="entry name" value="Bac_rhamnosid6H"/>
</dbReference>
<keyword evidence="1" id="KW-0732">Signal</keyword>
<feature type="signal peptide" evidence="1">
    <location>
        <begin position="1"/>
        <end position="20"/>
    </location>
</feature>
<dbReference type="InterPro" id="IPR027443">
    <property type="entry name" value="IPNS-like_sf"/>
</dbReference>
<proteinExistence type="predicted"/>
<feature type="chain" id="PRO_5041922655" evidence="1">
    <location>
        <begin position="21"/>
        <end position="852"/>
    </location>
</feature>
<dbReference type="PANTHER" id="PTHR34987">
    <property type="entry name" value="C, PUTATIVE (AFU_ORTHOLOGUE AFUA_3G02880)-RELATED"/>
    <property type="match status" value="1"/>
</dbReference>
<dbReference type="Gene3D" id="2.60.120.260">
    <property type="entry name" value="Galactose-binding domain-like"/>
    <property type="match status" value="1"/>
</dbReference>
<protein>
    <submittedName>
        <fullName evidence="5">Flavonol synthase</fullName>
    </submittedName>
</protein>
<dbReference type="GO" id="GO:0003824">
    <property type="term" value="F:catalytic activity"/>
    <property type="evidence" value="ECO:0007669"/>
    <property type="project" value="UniProtKB-ARBA"/>
</dbReference>
<dbReference type="Proteomes" id="UP001243330">
    <property type="component" value="Unassembled WGS sequence"/>
</dbReference>
<dbReference type="Gene3D" id="1.50.10.10">
    <property type="match status" value="1"/>
</dbReference>
<dbReference type="InterPro" id="IPR012341">
    <property type="entry name" value="6hp_glycosidase-like_sf"/>
</dbReference>
<comment type="caution">
    <text evidence="5">The sequence shown here is derived from an EMBL/GenBank/DDBJ whole genome shotgun (WGS) entry which is preliminary data.</text>
</comment>
<organism evidence="5 6">
    <name type="scientific">Colletotrichum chrysophilum</name>
    <dbReference type="NCBI Taxonomy" id="1836956"/>
    <lineage>
        <taxon>Eukaryota</taxon>
        <taxon>Fungi</taxon>
        <taxon>Dikarya</taxon>
        <taxon>Ascomycota</taxon>
        <taxon>Pezizomycotina</taxon>
        <taxon>Sordariomycetes</taxon>
        <taxon>Hypocreomycetidae</taxon>
        <taxon>Glomerellales</taxon>
        <taxon>Glomerellaceae</taxon>
        <taxon>Colletotrichum</taxon>
        <taxon>Colletotrichum gloeosporioides species complex</taxon>
    </lineage>
</organism>
<dbReference type="GO" id="GO:0005975">
    <property type="term" value="P:carbohydrate metabolic process"/>
    <property type="evidence" value="ECO:0007669"/>
    <property type="project" value="InterPro"/>
</dbReference>
<sequence>MKSQLAFFYLPCALLAPITAAEKSFQDYILAPTSRVISPVAIHQTGGNVENAAGFLTINGAGVAGLPNAGSTTFSGNGSYVTLDFGKNIAGRVGFQVDALSGTSDSIGFTFSESSMYISAQFCDSVQPEQFDMPQWFNNTTPGYYQAGHEFQRGAFRYLTVVHNSTGTISLSNVTVFWTTSPEMADPAAYKGYFHSDSEKLNRVWYAGAYTNQICSADPTTGVALGAPSAGWYYNTTISNGTSVLLDGGKRDRTVWPGDIVISGPSIFVSTNSLDPIRNAIDSLFLYQTTDGRLPAAGPPLAQLFAWSFTYHCHTLNDVYDYFMFTGDMGFLMSIWGQYKLGVNYPLQFIDSSGLANVTSTSDWGRVGMSGHNIEANAILYHTLQNALTLAAILNATGETRNWEAVAAGISQAANNILWDESASLYRDNDTIASESSTTSYPQDGNSWAIISRIANGKRAEAISDALKARWIRPYGAPAVEAGQTISPFATGFELQAHYMAGHPDYAVDLMEFMWADYMLDNSLMTNSTFIEGFATDGTPLYPVYDYNPRVSHAHGWSTAPTSLLTFHAGGLTMTSAVGRTWKVAPALGGLKAVQASYETPLGTFKTSWVNSTHGLSGTFETPNSTTGELVMPLFTGTKKMVLKGPKGTQEVPLADPSSATVMGLCGGKYSVEILEDHLRYMGYHPRSLADDLKVANTWSRAHTDFGSLTLLWSQDVAGLQIKTSSGEWKYVPPVDNGIVCNVGDTLDFWSAGYLKSTTHRVVRPPEDQAYLFRQGLFYFVRPGDDVDIKPAPSPLLKRLGLVKQDAENAEPVTGLQYVRERVKNYHHHNDYADMKGKKFKVGNLEIEDEAD</sequence>
<name>A0AAD9APZ0_9PEZI</name>
<evidence type="ECO:0000259" key="4">
    <source>
        <dbReference type="Pfam" id="PF17390"/>
    </source>
</evidence>
<feature type="domain" description="Alpha-L-rhamnosidase six-hairpin glycosidase" evidence="3">
    <location>
        <begin position="235"/>
        <end position="429"/>
    </location>
</feature>
<dbReference type="Pfam" id="PF17389">
    <property type="entry name" value="Bac_rhamnosid6H"/>
    <property type="match status" value="1"/>
</dbReference>
<evidence type="ECO:0000259" key="3">
    <source>
        <dbReference type="Pfam" id="PF17389"/>
    </source>
</evidence>
<dbReference type="Pfam" id="PF17390">
    <property type="entry name" value="Bac_rhamnosid_C"/>
    <property type="match status" value="1"/>
</dbReference>
<dbReference type="PANTHER" id="PTHR34987:SF6">
    <property type="entry name" value="ALPHA-L-RHAMNOSIDASE SIX-HAIRPIN GLYCOSIDASE DOMAIN-CONTAINING PROTEIN"/>
    <property type="match status" value="1"/>
</dbReference>
<evidence type="ECO:0000259" key="2">
    <source>
        <dbReference type="Pfam" id="PF03171"/>
    </source>
</evidence>
<dbReference type="AlphaFoldDB" id="A0AAD9APZ0"/>
<dbReference type="SUPFAM" id="SSF51197">
    <property type="entry name" value="Clavaminate synthase-like"/>
    <property type="match status" value="1"/>
</dbReference>
<gene>
    <name evidence="5" type="ORF">CCHR01_05105</name>
</gene>
<feature type="domain" description="Isopenicillin N synthase-like Fe(2+) 2OG dioxygenase" evidence="2">
    <location>
        <begin position="690"/>
        <end position="780"/>
    </location>
</feature>
<evidence type="ECO:0000313" key="6">
    <source>
        <dbReference type="Proteomes" id="UP001243330"/>
    </source>
</evidence>
<accession>A0AAD9APZ0</accession>
<reference evidence="5" key="1">
    <citation type="submission" date="2023-01" db="EMBL/GenBank/DDBJ databases">
        <title>Colletotrichum chrysophilum M932 genome sequence.</title>
        <authorList>
            <person name="Baroncelli R."/>
        </authorList>
    </citation>
    <scope>NUCLEOTIDE SEQUENCE</scope>
    <source>
        <strain evidence="5">M932</strain>
    </source>
</reference>
<dbReference type="SUPFAM" id="SSF48208">
    <property type="entry name" value="Six-hairpin glycosidases"/>
    <property type="match status" value="1"/>
</dbReference>
<evidence type="ECO:0000313" key="5">
    <source>
        <dbReference type="EMBL" id="KAK1852291.1"/>
    </source>
</evidence>
<feature type="domain" description="Alpha-L-rhamnosidase C-terminal" evidence="4">
    <location>
        <begin position="580"/>
        <end position="640"/>
    </location>
</feature>
<evidence type="ECO:0000256" key="1">
    <source>
        <dbReference type="SAM" id="SignalP"/>
    </source>
</evidence>
<dbReference type="InterPro" id="IPR035398">
    <property type="entry name" value="Bac_rhamnosid_C"/>
</dbReference>
<dbReference type="EMBL" id="JAQOWY010000078">
    <property type="protein sequence ID" value="KAK1852291.1"/>
    <property type="molecule type" value="Genomic_DNA"/>
</dbReference>
<dbReference type="Pfam" id="PF03171">
    <property type="entry name" value="2OG-FeII_Oxy"/>
    <property type="match status" value="1"/>
</dbReference>
<dbReference type="Gene3D" id="2.60.120.330">
    <property type="entry name" value="B-lactam Antibiotic, Isopenicillin N Synthase, Chain"/>
    <property type="match status" value="1"/>
</dbReference>